<dbReference type="Pfam" id="PF01966">
    <property type="entry name" value="HD"/>
    <property type="match status" value="1"/>
</dbReference>
<dbReference type="InterPro" id="IPR023023">
    <property type="entry name" value="dNTPase_2"/>
</dbReference>
<dbReference type="AlphaFoldDB" id="A0A1I7NEI2"/>
<keyword evidence="6" id="KW-1185">Reference proteome</keyword>
<dbReference type="CDD" id="cd00077">
    <property type="entry name" value="HDc"/>
    <property type="match status" value="1"/>
</dbReference>
<dbReference type="STRING" id="51670.SAMN04488557_1826"/>
<dbReference type="Gene3D" id="1.10.3210.10">
    <property type="entry name" value="Hypothetical protein af1432"/>
    <property type="match status" value="1"/>
</dbReference>
<evidence type="ECO:0000259" key="4">
    <source>
        <dbReference type="PROSITE" id="PS51831"/>
    </source>
</evidence>
<dbReference type="HAMAP" id="MF_01212">
    <property type="entry name" value="dGTPase_type2"/>
    <property type="match status" value="1"/>
</dbReference>
<dbReference type="EMBL" id="FPCH01000002">
    <property type="protein sequence ID" value="SFV33070.1"/>
    <property type="molecule type" value="Genomic_DNA"/>
</dbReference>
<name>A0A1I7NEI2_9HYPH</name>
<dbReference type="OrthoDB" id="9803619at2"/>
<dbReference type="InterPro" id="IPR026875">
    <property type="entry name" value="PHydrolase_assoc_dom"/>
</dbReference>
<dbReference type="NCBIfam" id="NF002326">
    <property type="entry name" value="PRK01286.1-1"/>
    <property type="match status" value="1"/>
</dbReference>
<evidence type="ECO:0000256" key="1">
    <source>
        <dbReference type="ARBA" id="ARBA00022801"/>
    </source>
</evidence>
<dbReference type="InterPro" id="IPR006261">
    <property type="entry name" value="dGTPase"/>
</dbReference>
<dbReference type="GO" id="GO:0006203">
    <property type="term" value="P:dGTP catabolic process"/>
    <property type="evidence" value="ECO:0007669"/>
    <property type="project" value="TreeGrafter"/>
</dbReference>
<dbReference type="InterPro" id="IPR050135">
    <property type="entry name" value="dGTPase-like"/>
</dbReference>
<evidence type="ECO:0000313" key="5">
    <source>
        <dbReference type="EMBL" id="SFV33070.1"/>
    </source>
</evidence>
<keyword evidence="1 2" id="KW-0378">Hydrolase</keyword>
<dbReference type="NCBIfam" id="NF002328">
    <property type="entry name" value="PRK01286.1-3"/>
    <property type="match status" value="1"/>
</dbReference>
<feature type="region of interest" description="Disordered" evidence="3">
    <location>
        <begin position="15"/>
        <end position="37"/>
    </location>
</feature>
<proteinExistence type="inferred from homology"/>
<dbReference type="SMART" id="SM00471">
    <property type="entry name" value="HDc"/>
    <property type="match status" value="1"/>
</dbReference>
<organism evidence="5 6">
    <name type="scientific">Hyphomicrobium facile</name>
    <dbReference type="NCBI Taxonomy" id="51670"/>
    <lineage>
        <taxon>Bacteria</taxon>
        <taxon>Pseudomonadati</taxon>
        <taxon>Pseudomonadota</taxon>
        <taxon>Alphaproteobacteria</taxon>
        <taxon>Hyphomicrobiales</taxon>
        <taxon>Hyphomicrobiaceae</taxon>
        <taxon>Hyphomicrobium</taxon>
    </lineage>
</organism>
<sequence>MIASLEPVSETLDYGLSLRPGERSPAPYAASGVPSRGRYHAESECGARGPFQRDRDRVLHSTAFRRLTYKTQVFLPHEGDHFRTRLTHSLEVAQIARTIARQLRLDEDLAETIALAHDLGHSPFGHAGERALDTEMRPFGGFDHNAQSLRVVTTLERKYLSFDGLNLTWETLEGLAKHNGPVRSASAVAKVTRHIEAWCSLKLEQWPSAEAQVASLADDIAYLSHDVDDGLRAGLITFDTLHGAPLAGPIASEVKAVAQGAESGRAIYEVTRRMITAMVGDVVTESRRRLAGLAPGSPDDIRAAGHAAISFSDAMTLDLAHLKNFLFGAVYHHRRVLDVMEKAENVVRDLFRKYYSDAAALPAGWREALRGLDDRHRARVACDFLAGQTDRYALAEHRRLFDATPELG</sequence>
<dbReference type="SUPFAM" id="SSF109604">
    <property type="entry name" value="HD-domain/PDEase-like"/>
    <property type="match status" value="1"/>
</dbReference>
<dbReference type="InterPro" id="IPR003607">
    <property type="entry name" value="HD/PDEase_dom"/>
</dbReference>
<dbReference type="Proteomes" id="UP000199423">
    <property type="component" value="Unassembled WGS sequence"/>
</dbReference>
<dbReference type="RefSeq" id="WP_092867231.1">
    <property type="nucleotide sequence ID" value="NZ_FPCH01000002.1"/>
</dbReference>
<reference evidence="6" key="1">
    <citation type="submission" date="2016-10" db="EMBL/GenBank/DDBJ databases">
        <authorList>
            <person name="Varghese N."/>
            <person name="Submissions S."/>
        </authorList>
    </citation>
    <scope>NUCLEOTIDE SEQUENCE [LARGE SCALE GENOMIC DNA]</scope>
    <source>
        <strain evidence="6">DSM 1565</strain>
    </source>
</reference>
<accession>A0A1I7NEI2</accession>
<dbReference type="InterPro" id="IPR006674">
    <property type="entry name" value="HD_domain"/>
</dbReference>
<evidence type="ECO:0000256" key="2">
    <source>
        <dbReference type="HAMAP-Rule" id="MF_01212"/>
    </source>
</evidence>
<dbReference type="PANTHER" id="PTHR11373:SF43">
    <property type="entry name" value="DEOXYGUANOSINETRIPHOSPHATE TRIPHOSPHOHYDROLASE-LIKE PROTEIN"/>
    <property type="match status" value="1"/>
</dbReference>
<dbReference type="PROSITE" id="PS51831">
    <property type="entry name" value="HD"/>
    <property type="match status" value="1"/>
</dbReference>
<evidence type="ECO:0000256" key="3">
    <source>
        <dbReference type="SAM" id="MobiDB-lite"/>
    </source>
</evidence>
<feature type="domain" description="HD" evidence="4">
    <location>
        <begin position="85"/>
        <end position="223"/>
    </location>
</feature>
<gene>
    <name evidence="5" type="ORF">SAMN04488557_1826</name>
</gene>
<dbReference type="GO" id="GO:0008832">
    <property type="term" value="F:dGTPase activity"/>
    <property type="evidence" value="ECO:0007669"/>
    <property type="project" value="TreeGrafter"/>
</dbReference>
<comment type="similarity">
    <text evidence="2">Belongs to the dGTPase family. Type 2 subfamily.</text>
</comment>
<dbReference type="Pfam" id="PF13286">
    <property type="entry name" value="HD_assoc"/>
    <property type="match status" value="1"/>
</dbReference>
<dbReference type="PANTHER" id="PTHR11373">
    <property type="entry name" value="DEOXYNUCLEOSIDE TRIPHOSPHATE TRIPHOSPHOHYDROLASE"/>
    <property type="match status" value="1"/>
</dbReference>
<dbReference type="NCBIfam" id="TIGR01353">
    <property type="entry name" value="dGTP_triPase"/>
    <property type="match status" value="1"/>
</dbReference>
<protein>
    <recommendedName>
        <fullName evidence="2">Deoxyguanosinetriphosphate triphosphohydrolase-like protein</fullName>
    </recommendedName>
</protein>
<evidence type="ECO:0000313" key="6">
    <source>
        <dbReference type="Proteomes" id="UP000199423"/>
    </source>
</evidence>